<dbReference type="GeneID" id="55969434"/>
<dbReference type="AlphaFoldDB" id="A0A9P4YPL8"/>
<feature type="compositionally biased region" description="Acidic residues" evidence="1">
    <location>
        <begin position="209"/>
        <end position="236"/>
    </location>
</feature>
<accession>A0A9P4YPL8</accession>
<reference evidence="2" key="1">
    <citation type="submission" date="2020-03" db="EMBL/GenBank/DDBJ databases">
        <title>Site-based positive gene gene selection in Geosmithia morbida across the United States reveals a broad range of putative effectors and factors for local host and environmental adapation.</title>
        <authorList>
            <person name="Onufrak A."/>
            <person name="Murdoch R.W."/>
            <person name="Gazis R."/>
            <person name="Huff M."/>
            <person name="Staton M."/>
            <person name="Klingeman W."/>
            <person name="Hadziabdic D."/>
        </authorList>
    </citation>
    <scope>NUCLEOTIDE SEQUENCE</scope>
    <source>
        <strain evidence="2">1262</strain>
    </source>
</reference>
<sequence>MKICQQGTLGRVFYVDLNDKRPLTGDAEQSLQKCLDILSDTSANKGHGVVPSVWGSRYGTSVHSLTKDQDKIRQQVLEDNISDVTGDQYTPSTEAFCDMRTVGVCHECFFVHDGKCNPDGSASWLTGSSVLSSLESTADLSSIASPGPTDPSLDTTPRKRRQCSVTQSNATRKISNDIEYSYSEATGIYLRASRKRQRVHDNALCLPWGDDDSDEDEDEDDDDDDDEDENEDENGDFDITVEPHSPITPRKKKRCYARSIMQAFQE</sequence>
<feature type="region of interest" description="Disordered" evidence="1">
    <location>
        <begin position="139"/>
        <end position="170"/>
    </location>
</feature>
<dbReference type="RefSeq" id="XP_035319057.1">
    <property type="nucleotide sequence ID" value="XM_035465182.1"/>
</dbReference>
<evidence type="ECO:0000256" key="1">
    <source>
        <dbReference type="SAM" id="MobiDB-lite"/>
    </source>
</evidence>
<evidence type="ECO:0000313" key="2">
    <source>
        <dbReference type="EMBL" id="KAF4120405.1"/>
    </source>
</evidence>
<feature type="region of interest" description="Disordered" evidence="1">
    <location>
        <begin position="204"/>
        <end position="253"/>
    </location>
</feature>
<dbReference type="EMBL" id="JAANYQ010000017">
    <property type="protein sequence ID" value="KAF4120405.1"/>
    <property type="molecule type" value="Genomic_DNA"/>
</dbReference>
<gene>
    <name evidence="2" type="ORF">GMORB2_3206</name>
</gene>
<keyword evidence="3" id="KW-1185">Reference proteome</keyword>
<evidence type="ECO:0000313" key="3">
    <source>
        <dbReference type="Proteomes" id="UP000749293"/>
    </source>
</evidence>
<proteinExistence type="predicted"/>
<comment type="caution">
    <text evidence="2">The sequence shown here is derived from an EMBL/GenBank/DDBJ whole genome shotgun (WGS) entry which is preliminary data.</text>
</comment>
<name>A0A9P4YPL8_9HYPO</name>
<organism evidence="2 3">
    <name type="scientific">Geosmithia morbida</name>
    <dbReference type="NCBI Taxonomy" id="1094350"/>
    <lineage>
        <taxon>Eukaryota</taxon>
        <taxon>Fungi</taxon>
        <taxon>Dikarya</taxon>
        <taxon>Ascomycota</taxon>
        <taxon>Pezizomycotina</taxon>
        <taxon>Sordariomycetes</taxon>
        <taxon>Hypocreomycetidae</taxon>
        <taxon>Hypocreales</taxon>
        <taxon>Bionectriaceae</taxon>
        <taxon>Geosmithia</taxon>
    </lineage>
</organism>
<dbReference type="Proteomes" id="UP000749293">
    <property type="component" value="Unassembled WGS sequence"/>
</dbReference>
<protein>
    <submittedName>
        <fullName evidence="2">Uncharacterized protein</fullName>
    </submittedName>
</protein>